<dbReference type="GO" id="GO:0005634">
    <property type="term" value="C:nucleus"/>
    <property type="evidence" value="ECO:0007669"/>
    <property type="project" value="TreeGrafter"/>
</dbReference>
<dbReference type="GO" id="GO:0030174">
    <property type="term" value="P:regulation of DNA-templated DNA replication initiation"/>
    <property type="evidence" value="ECO:0007669"/>
    <property type="project" value="InterPro"/>
</dbReference>
<dbReference type="GO" id="GO:0000076">
    <property type="term" value="P:DNA replication checkpoint signaling"/>
    <property type="evidence" value="ECO:0007669"/>
    <property type="project" value="TreeGrafter"/>
</dbReference>
<keyword evidence="6" id="KW-1185">Reference proteome</keyword>
<dbReference type="Proteomes" id="UP001154078">
    <property type="component" value="Chromosome 1"/>
</dbReference>
<name>A0A9P0AS09_BRAAE</name>
<dbReference type="PANTHER" id="PTHR28637:SF1">
    <property type="entry name" value="DNA REPLICATION FACTOR CDT1"/>
    <property type="match status" value="1"/>
</dbReference>
<dbReference type="AlphaFoldDB" id="A0A9P0AS09"/>
<dbReference type="InterPro" id="IPR036390">
    <property type="entry name" value="WH_DNA-bd_sf"/>
</dbReference>
<feature type="domain" description="CDT1 Geminin-binding" evidence="4">
    <location>
        <begin position="278"/>
        <end position="436"/>
    </location>
</feature>
<evidence type="ECO:0000256" key="3">
    <source>
        <dbReference type="SAM" id="MobiDB-lite"/>
    </source>
</evidence>
<dbReference type="InterPro" id="IPR014939">
    <property type="entry name" value="CDT1_Gemini-bd-like"/>
</dbReference>
<dbReference type="PANTHER" id="PTHR28637">
    <property type="entry name" value="DNA REPLICATION FACTOR CDT1"/>
    <property type="match status" value="1"/>
</dbReference>
<evidence type="ECO:0000313" key="5">
    <source>
        <dbReference type="EMBL" id="CAH0546953.1"/>
    </source>
</evidence>
<gene>
    <name evidence="5" type="ORF">MELIAE_LOCUS1025</name>
</gene>
<dbReference type="OrthoDB" id="341730at2759"/>
<dbReference type="CDD" id="cd08767">
    <property type="entry name" value="Cdt1_c"/>
    <property type="match status" value="1"/>
</dbReference>
<accession>A0A9P0AS09</accession>
<dbReference type="GO" id="GO:0070182">
    <property type="term" value="F:DNA polymerase binding"/>
    <property type="evidence" value="ECO:0007669"/>
    <property type="project" value="TreeGrafter"/>
</dbReference>
<dbReference type="SMART" id="SM01075">
    <property type="entry name" value="CDT1"/>
    <property type="match status" value="1"/>
</dbReference>
<dbReference type="SUPFAM" id="SSF46785">
    <property type="entry name" value="Winged helix' DNA-binding domain"/>
    <property type="match status" value="1"/>
</dbReference>
<dbReference type="EMBL" id="OV121132">
    <property type="protein sequence ID" value="CAH0546953.1"/>
    <property type="molecule type" value="Genomic_DNA"/>
</dbReference>
<keyword evidence="2" id="KW-0131">Cell cycle</keyword>
<reference evidence="5" key="1">
    <citation type="submission" date="2021-12" db="EMBL/GenBank/DDBJ databases">
        <authorList>
            <person name="King R."/>
        </authorList>
    </citation>
    <scope>NUCLEOTIDE SEQUENCE</scope>
</reference>
<dbReference type="Pfam" id="PF08839">
    <property type="entry name" value="CDT1"/>
    <property type="match status" value="1"/>
</dbReference>
<organism evidence="5 6">
    <name type="scientific">Brassicogethes aeneus</name>
    <name type="common">Rape pollen beetle</name>
    <name type="synonym">Meligethes aeneus</name>
    <dbReference type="NCBI Taxonomy" id="1431903"/>
    <lineage>
        <taxon>Eukaryota</taxon>
        <taxon>Metazoa</taxon>
        <taxon>Ecdysozoa</taxon>
        <taxon>Arthropoda</taxon>
        <taxon>Hexapoda</taxon>
        <taxon>Insecta</taxon>
        <taxon>Pterygota</taxon>
        <taxon>Neoptera</taxon>
        <taxon>Endopterygota</taxon>
        <taxon>Coleoptera</taxon>
        <taxon>Polyphaga</taxon>
        <taxon>Cucujiformia</taxon>
        <taxon>Nitidulidae</taxon>
        <taxon>Meligethinae</taxon>
        <taxon>Brassicogethes</taxon>
    </lineage>
</organism>
<evidence type="ECO:0000256" key="2">
    <source>
        <dbReference type="ARBA" id="ARBA00023306"/>
    </source>
</evidence>
<feature type="compositionally biased region" description="Basic and acidic residues" evidence="3">
    <location>
        <begin position="125"/>
        <end position="140"/>
    </location>
</feature>
<dbReference type="InterPro" id="IPR032054">
    <property type="entry name" value="Cdt1_C"/>
</dbReference>
<proteinExistence type="inferred from homology"/>
<evidence type="ECO:0000256" key="1">
    <source>
        <dbReference type="ARBA" id="ARBA00008356"/>
    </source>
</evidence>
<dbReference type="InterPro" id="IPR045173">
    <property type="entry name" value="Cdt1"/>
</dbReference>
<protein>
    <recommendedName>
        <fullName evidence="4">CDT1 Geminin-binding domain-containing protein</fullName>
    </recommendedName>
</protein>
<dbReference type="Pfam" id="PF16679">
    <property type="entry name" value="CDT1_C"/>
    <property type="match status" value="1"/>
</dbReference>
<sequence length="624" mass="71233">MAQPSVASFFTTRKRSVIEDTKINRARKVLVLDSSNLCSKTVDGLEDSVVLSKSIRNVFLESNLQTKLQEKEEKSVKSKKKLHTVTPAIQTETKKVLHPAKGRKVKELTNNKNIQEFLNNIKNTTKETPVEQNVTEEKTAKTTSGNENAMDKVSDKSKGPSIKEIQKKMSRSAKLAELKASISRFQEKDTKLKEIEKKTVIIPQSPKIKAFKTIEVEVHTSPQKLFSPEKAYLSPKKDASGARRNLLNLLSPAKKTLTIPASPKKSTLDLTPKAALTLPFKYRYVAEMFRCIDTVSQILYNRKETITFRKLKPAVEEMLKRNLIEKHIAQIKTIYSEAFKLTQEKVKVFGTGMKHEQWELVFHPNIGSHEHITSDVLLERRRILFNKLLDKVKDYHSEFLLSLTPPLNIAKDKITKWHPEFDIEKVPDIELSEVPKPPIEEAFSSGKDVLEKAKEMFNCNTRMEMALERLRAAKNNETIVVPEQPKLENQSVLKGIPKALLEKVRQKQAAKALLTMTRSADKEKEIKMYGRLSELARITRTLYVSEKKGVLPLDVVVEKLGNCYRETLTKTEMEEHLKAISKEVPGWLVFHNMRNTNYVKLSKDADLSLVIKKLDDLAKLKNET</sequence>
<evidence type="ECO:0000313" key="6">
    <source>
        <dbReference type="Proteomes" id="UP001154078"/>
    </source>
</evidence>
<comment type="similarity">
    <text evidence="1">Belongs to the Cdt1 family.</text>
</comment>
<feature type="region of interest" description="Disordered" evidence="3">
    <location>
        <begin position="125"/>
        <end position="162"/>
    </location>
</feature>
<dbReference type="CDD" id="cd08674">
    <property type="entry name" value="Cdt1_m"/>
    <property type="match status" value="1"/>
</dbReference>
<dbReference type="Gene3D" id="1.10.10.1420">
    <property type="entry name" value="DNA replication factor Cdt1, C-terminal WH domain"/>
    <property type="match status" value="1"/>
</dbReference>
<evidence type="ECO:0000259" key="4">
    <source>
        <dbReference type="SMART" id="SM01075"/>
    </source>
</evidence>
<dbReference type="GO" id="GO:0071163">
    <property type="term" value="P:DNA replication preinitiation complex assembly"/>
    <property type="evidence" value="ECO:0007669"/>
    <property type="project" value="InterPro"/>
</dbReference>
<feature type="compositionally biased region" description="Basic and acidic residues" evidence="3">
    <location>
        <begin position="149"/>
        <end position="158"/>
    </location>
</feature>
<dbReference type="GO" id="GO:0003677">
    <property type="term" value="F:DNA binding"/>
    <property type="evidence" value="ECO:0007669"/>
    <property type="project" value="InterPro"/>
</dbReference>
<dbReference type="GO" id="GO:0000278">
    <property type="term" value="P:mitotic cell cycle"/>
    <property type="evidence" value="ECO:0007669"/>
    <property type="project" value="TreeGrafter"/>
</dbReference>
<dbReference type="InterPro" id="IPR038090">
    <property type="entry name" value="Cdt1_C_WH_dom_sf"/>
</dbReference>